<sequence>MLSMRLKLAALDDFATLRRLFDDPSLSGWGGLGRPSDALIRAKYLGTRLSEVECFIVLVEEEAVGIVQMHSEGGGSAGIDLILSSAARGQGTGRLVVDAIIAPARERGIDRLTVDPDVKNEHGIRFWRAVGFELRSTTGEEVGREPYLLMCREVE</sequence>
<dbReference type="AlphaFoldDB" id="A0A444QDV6"/>
<evidence type="ECO:0000256" key="2">
    <source>
        <dbReference type="ARBA" id="ARBA00023315"/>
    </source>
</evidence>
<dbReference type="PANTHER" id="PTHR43877">
    <property type="entry name" value="AMINOALKYLPHOSPHONATE N-ACETYLTRANSFERASE-RELATED-RELATED"/>
    <property type="match status" value="1"/>
</dbReference>
<dbReference type="Gene3D" id="3.40.630.30">
    <property type="match status" value="1"/>
</dbReference>
<dbReference type="InterPro" id="IPR016181">
    <property type="entry name" value="Acyl_CoA_acyltransferase"/>
</dbReference>
<organism evidence="4 5">
    <name type="scientific">Labedella populi</name>
    <dbReference type="NCBI Taxonomy" id="2498850"/>
    <lineage>
        <taxon>Bacteria</taxon>
        <taxon>Bacillati</taxon>
        <taxon>Actinomycetota</taxon>
        <taxon>Actinomycetes</taxon>
        <taxon>Micrococcales</taxon>
        <taxon>Microbacteriaceae</taxon>
        <taxon>Labedella</taxon>
    </lineage>
</organism>
<evidence type="ECO:0000259" key="3">
    <source>
        <dbReference type="PROSITE" id="PS51186"/>
    </source>
</evidence>
<dbReference type="InterPro" id="IPR050832">
    <property type="entry name" value="Bact_Acetyltransf"/>
</dbReference>
<name>A0A444QDV6_9MICO</name>
<feature type="domain" description="N-acetyltransferase" evidence="3">
    <location>
        <begin position="4"/>
        <end position="155"/>
    </location>
</feature>
<dbReference type="CDD" id="cd04301">
    <property type="entry name" value="NAT_SF"/>
    <property type="match status" value="1"/>
</dbReference>
<dbReference type="Pfam" id="PF00583">
    <property type="entry name" value="Acetyltransf_1"/>
    <property type="match status" value="1"/>
</dbReference>
<accession>A0A444QDV6</accession>
<keyword evidence="1 4" id="KW-0808">Transferase</keyword>
<dbReference type="InterPro" id="IPR000182">
    <property type="entry name" value="GNAT_dom"/>
</dbReference>
<dbReference type="PROSITE" id="PS51186">
    <property type="entry name" value="GNAT"/>
    <property type="match status" value="1"/>
</dbReference>
<evidence type="ECO:0000313" key="4">
    <source>
        <dbReference type="EMBL" id="RWZ67762.1"/>
    </source>
</evidence>
<reference evidence="4 5" key="1">
    <citation type="submission" date="2018-12" db="EMBL/GenBank/DDBJ databases">
        <authorList>
            <person name="Li F."/>
        </authorList>
    </citation>
    <scope>NUCLEOTIDE SEQUENCE [LARGE SCALE GENOMIC DNA]</scope>
    <source>
        <strain evidence="4 5">8H24J-4-2</strain>
    </source>
</reference>
<dbReference type="GO" id="GO:0016747">
    <property type="term" value="F:acyltransferase activity, transferring groups other than amino-acyl groups"/>
    <property type="evidence" value="ECO:0007669"/>
    <property type="project" value="InterPro"/>
</dbReference>
<dbReference type="PANTHER" id="PTHR43877:SF2">
    <property type="entry name" value="AMINOALKYLPHOSPHONATE N-ACETYLTRANSFERASE-RELATED"/>
    <property type="match status" value="1"/>
</dbReference>
<protein>
    <submittedName>
        <fullName evidence="4">GNAT family N-acetyltransferase</fullName>
    </submittedName>
</protein>
<dbReference type="SUPFAM" id="SSF55729">
    <property type="entry name" value="Acyl-CoA N-acyltransferases (Nat)"/>
    <property type="match status" value="1"/>
</dbReference>
<proteinExistence type="predicted"/>
<evidence type="ECO:0000313" key="5">
    <source>
        <dbReference type="Proteomes" id="UP000288603"/>
    </source>
</evidence>
<comment type="caution">
    <text evidence="4">The sequence shown here is derived from an EMBL/GenBank/DDBJ whole genome shotgun (WGS) entry which is preliminary data.</text>
</comment>
<dbReference type="OrthoDB" id="9814648at2"/>
<gene>
    <name evidence="4" type="ORF">ELQ92_00340</name>
</gene>
<evidence type="ECO:0000256" key="1">
    <source>
        <dbReference type="ARBA" id="ARBA00022679"/>
    </source>
</evidence>
<keyword evidence="5" id="KW-1185">Reference proteome</keyword>
<dbReference type="EMBL" id="RZNC01000001">
    <property type="protein sequence ID" value="RWZ67762.1"/>
    <property type="molecule type" value="Genomic_DNA"/>
</dbReference>
<keyword evidence="2" id="KW-0012">Acyltransferase</keyword>
<dbReference type="Proteomes" id="UP000288603">
    <property type="component" value="Unassembled WGS sequence"/>
</dbReference>